<evidence type="ECO:0000256" key="1">
    <source>
        <dbReference type="ARBA" id="ARBA00005031"/>
    </source>
</evidence>
<accession>A0A381TQ89</accession>
<dbReference type="Gene3D" id="3.20.20.120">
    <property type="entry name" value="Enolase-like C-terminal domain"/>
    <property type="match status" value="1"/>
</dbReference>
<dbReference type="PANTHER" id="PTHR11902:SF1">
    <property type="entry name" value="ENOLASE"/>
    <property type="match status" value="1"/>
</dbReference>
<dbReference type="InterPro" id="IPR020811">
    <property type="entry name" value="Enolase_N"/>
</dbReference>
<evidence type="ECO:0000259" key="8">
    <source>
        <dbReference type="SMART" id="SM01193"/>
    </source>
</evidence>
<dbReference type="EMBL" id="UINC01004942">
    <property type="protein sequence ID" value="SVA17964.1"/>
    <property type="molecule type" value="Genomic_DNA"/>
</dbReference>
<evidence type="ECO:0000313" key="9">
    <source>
        <dbReference type="EMBL" id="SVA17964.1"/>
    </source>
</evidence>
<dbReference type="InterPro" id="IPR029017">
    <property type="entry name" value="Enolase-like_N"/>
</dbReference>
<dbReference type="InterPro" id="IPR000941">
    <property type="entry name" value="Enolase"/>
</dbReference>
<dbReference type="PRINTS" id="PR00148">
    <property type="entry name" value="ENOLASE"/>
</dbReference>
<evidence type="ECO:0000256" key="3">
    <source>
        <dbReference type="ARBA" id="ARBA00012058"/>
    </source>
</evidence>
<evidence type="ECO:0000256" key="2">
    <source>
        <dbReference type="ARBA" id="ARBA00009604"/>
    </source>
</evidence>
<dbReference type="GO" id="GO:0000015">
    <property type="term" value="C:phosphopyruvate hydratase complex"/>
    <property type="evidence" value="ECO:0007669"/>
    <property type="project" value="InterPro"/>
</dbReference>
<keyword evidence="6" id="KW-0456">Lyase</keyword>
<evidence type="ECO:0000259" key="7">
    <source>
        <dbReference type="SMART" id="SM01192"/>
    </source>
</evidence>
<reference evidence="9" key="1">
    <citation type="submission" date="2018-05" db="EMBL/GenBank/DDBJ databases">
        <authorList>
            <person name="Lanie J.A."/>
            <person name="Ng W.-L."/>
            <person name="Kazmierczak K.M."/>
            <person name="Andrzejewski T.M."/>
            <person name="Davidsen T.M."/>
            <person name="Wayne K.J."/>
            <person name="Tettelin H."/>
            <person name="Glass J.I."/>
            <person name="Rusch D."/>
            <person name="Podicherti R."/>
            <person name="Tsui H.-C.T."/>
            <person name="Winkler M.E."/>
        </authorList>
    </citation>
    <scope>NUCLEOTIDE SEQUENCE</scope>
</reference>
<comment type="pathway">
    <text evidence="1">Carbohydrate degradation; glycolysis; pyruvate from D-glyceraldehyde 3-phosphate: step 4/5.</text>
</comment>
<protein>
    <recommendedName>
        <fullName evidence="3">phosphopyruvate hydratase</fullName>
        <ecNumber evidence="3">4.2.1.11</ecNumber>
    </recommendedName>
</protein>
<evidence type="ECO:0000256" key="6">
    <source>
        <dbReference type="ARBA" id="ARBA00023239"/>
    </source>
</evidence>
<dbReference type="GO" id="GO:0004634">
    <property type="term" value="F:phosphopyruvate hydratase activity"/>
    <property type="evidence" value="ECO:0007669"/>
    <property type="project" value="UniProtKB-EC"/>
</dbReference>
<evidence type="ECO:0000256" key="4">
    <source>
        <dbReference type="ARBA" id="ARBA00022842"/>
    </source>
</evidence>
<dbReference type="UniPathway" id="UPA00109">
    <property type="reaction ID" value="UER00187"/>
</dbReference>
<dbReference type="InterPro" id="IPR036849">
    <property type="entry name" value="Enolase-like_C_sf"/>
</dbReference>
<dbReference type="Gene3D" id="3.30.390.10">
    <property type="entry name" value="Enolase-like, N-terminal domain"/>
    <property type="match status" value="1"/>
</dbReference>
<comment type="similarity">
    <text evidence="2">Belongs to the enolase family.</text>
</comment>
<evidence type="ECO:0000256" key="5">
    <source>
        <dbReference type="ARBA" id="ARBA00023152"/>
    </source>
</evidence>
<name>A0A381TQ89_9ZZZZ</name>
<dbReference type="SUPFAM" id="SSF51604">
    <property type="entry name" value="Enolase C-terminal domain-like"/>
    <property type="match status" value="1"/>
</dbReference>
<dbReference type="SMART" id="SM01193">
    <property type="entry name" value="Enolase_N"/>
    <property type="match status" value="1"/>
</dbReference>
<dbReference type="SMART" id="SM01192">
    <property type="entry name" value="Enolase_C"/>
    <property type="match status" value="1"/>
</dbReference>
<dbReference type="GO" id="GO:0000287">
    <property type="term" value="F:magnesium ion binding"/>
    <property type="evidence" value="ECO:0007669"/>
    <property type="project" value="InterPro"/>
</dbReference>
<keyword evidence="5" id="KW-0324">Glycolysis</keyword>
<sequence length="375" mass="42560">MAPSGASTGSSEALELRDKDDMYDGKDVKNAINIINEELAPLLINKSCLNQENFDFILNSFDKSVLKSKIGGNVSIALSLANYISASKYMAKPLYEHCSINKKYKIPIPEIQIFGGGAHAGNISSFQDFLIFSPKKNDLLNFYQMTFNIFNTVKKELKKNNLLKGYSDEGGFWPSNLNYIEICEYINNAIKKNNYEIGEDVAISIDVAANELYSEKKYIIHNKEYSVDNLIKTYEKLNQDYNVKLIEDPFFEKDFDSFKKLKKKLIDKSCEIIGDDLTCTNIDLLKNAVNLNSIDGIIIKLNQCGTITETINVIKFCKKNNIKTILSARSGDTEENYLSHLAVGWKTDMIKVGSFSRSERTSKWNELIRIQEQLN</sequence>
<feature type="domain" description="Enolase N-terminal" evidence="8">
    <location>
        <begin position="1"/>
        <end position="98"/>
    </location>
</feature>
<dbReference type="PANTHER" id="PTHR11902">
    <property type="entry name" value="ENOLASE"/>
    <property type="match status" value="1"/>
</dbReference>
<dbReference type="SUPFAM" id="SSF54826">
    <property type="entry name" value="Enolase N-terminal domain-like"/>
    <property type="match status" value="1"/>
</dbReference>
<dbReference type="AlphaFoldDB" id="A0A381TQ89"/>
<dbReference type="Pfam" id="PF03952">
    <property type="entry name" value="Enolase_N"/>
    <property type="match status" value="1"/>
</dbReference>
<dbReference type="EC" id="4.2.1.11" evidence="3"/>
<keyword evidence="4" id="KW-0460">Magnesium</keyword>
<dbReference type="InterPro" id="IPR020810">
    <property type="entry name" value="Enolase_C"/>
</dbReference>
<feature type="domain" description="Enolase C-terminal TIM barrel" evidence="7">
    <location>
        <begin position="103"/>
        <end position="375"/>
    </location>
</feature>
<dbReference type="Pfam" id="PF00113">
    <property type="entry name" value="Enolase_C"/>
    <property type="match status" value="1"/>
</dbReference>
<proteinExistence type="inferred from homology"/>
<organism evidence="9">
    <name type="scientific">marine metagenome</name>
    <dbReference type="NCBI Taxonomy" id="408172"/>
    <lineage>
        <taxon>unclassified sequences</taxon>
        <taxon>metagenomes</taxon>
        <taxon>ecological metagenomes</taxon>
    </lineage>
</organism>
<gene>
    <name evidence="9" type="ORF">METZ01_LOCUS70818</name>
</gene>
<dbReference type="GO" id="GO:0006096">
    <property type="term" value="P:glycolytic process"/>
    <property type="evidence" value="ECO:0007669"/>
    <property type="project" value="UniProtKB-UniPathway"/>
</dbReference>